<accession>A0A812TUD2</accession>
<keyword evidence="3" id="KW-1185">Reference proteome</keyword>
<organism evidence="2 3">
    <name type="scientific">Symbiodinium natans</name>
    <dbReference type="NCBI Taxonomy" id="878477"/>
    <lineage>
        <taxon>Eukaryota</taxon>
        <taxon>Sar</taxon>
        <taxon>Alveolata</taxon>
        <taxon>Dinophyceae</taxon>
        <taxon>Suessiales</taxon>
        <taxon>Symbiodiniaceae</taxon>
        <taxon>Symbiodinium</taxon>
    </lineage>
</organism>
<reference evidence="2" key="1">
    <citation type="submission" date="2021-02" db="EMBL/GenBank/DDBJ databases">
        <authorList>
            <person name="Dougan E. K."/>
            <person name="Rhodes N."/>
            <person name="Thang M."/>
            <person name="Chan C."/>
        </authorList>
    </citation>
    <scope>NUCLEOTIDE SEQUENCE</scope>
</reference>
<dbReference type="AlphaFoldDB" id="A0A812TUD2"/>
<comment type="caution">
    <text evidence="2">The sequence shown here is derived from an EMBL/GenBank/DDBJ whole genome shotgun (WGS) entry which is preliminary data.</text>
</comment>
<sequence>MRIWRFRPTFGHDMQHEFVAKKKAEFAAQLAERDQKILELEEQLAEARQREAELQRRLAEAHSASPGAPTPAMPTPEAPMASLPLPEEEEVEQPRV</sequence>
<evidence type="ECO:0000256" key="1">
    <source>
        <dbReference type="SAM" id="MobiDB-lite"/>
    </source>
</evidence>
<dbReference type="Proteomes" id="UP000604046">
    <property type="component" value="Unassembled WGS sequence"/>
</dbReference>
<feature type="compositionally biased region" description="Pro residues" evidence="1">
    <location>
        <begin position="68"/>
        <end position="77"/>
    </location>
</feature>
<feature type="region of interest" description="Disordered" evidence="1">
    <location>
        <begin position="54"/>
        <end position="96"/>
    </location>
</feature>
<dbReference type="EMBL" id="CAJNDS010002627">
    <property type="protein sequence ID" value="CAE7549416.1"/>
    <property type="molecule type" value="Genomic_DNA"/>
</dbReference>
<feature type="compositionally biased region" description="Acidic residues" evidence="1">
    <location>
        <begin position="86"/>
        <end position="96"/>
    </location>
</feature>
<evidence type="ECO:0000313" key="3">
    <source>
        <dbReference type="Proteomes" id="UP000604046"/>
    </source>
</evidence>
<proteinExistence type="predicted"/>
<name>A0A812TUD2_9DINO</name>
<evidence type="ECO:0000313" key="2">
    <source>
        <dbReference type="EMBL" id="CAE7549416.1"/>
    </source>
</evidence>
<gene>
    <name evidence="2" type="ORF">SNAT2548_LOCUS30848</name>
</gene>
<protein>
    <submittedName>
        <fullName evidence="2">Uncharacterized protein</fullName>
    </submittedName>
</protein>